<dbReference type="PANTHER" id="PTHR30055:SF200">
    <property type="entry name" value="HTH-TYPE TRANSCRIPTIONAL REPRESSOR BDCR"/>
    <property type="match status" value="1"/>
</dbReference>
<keyword evidence="1" id="KW-0238">DNA-binding</keyword>
<dbReference type="SUPFAM" id="SSF46689">
    <property type="entry name" value="Homeodomain-like"/>
    <property type="match status" value="1"/>
</dbReference>
<keyword evidence="4" id="KW-1185">Reference proteome</keyword>
<reference evidence="3" key="1">
    <citation type="submission" date="2022-07" db="EMBL/GenBank/DDBJ databases">
        <title>Genome Sequence of Physisporinus lineatus.</title>
        <authorList>
            <person name="Buettner E."/>
        </authorList>
    </citation>
    <scope>NUCLEOTIDE SEQUENCE</scope>
    <source>
        <strain evidence="3">VT162</strain>
    </source>
</reference>
<evidence type="ECO:0000313" key="4">
    <source>
        <dbReference type="Proteomes" id="UP001212997"/>
    </source>
</evidence>
<dbReference type="GO" id="GO:0000976">
    <property type="term" value="F:transcription cis-regulatory region binding"/>
    <property type="evidence" value="ECO:0007669"/>
    <property type="project" value="TreeGrafter"/>
</dbReference>
<dbReference type="EMBL" id="JANAWD010001538">
    <property type="protein sequence ID" value="KAJ3473151.1"/>
    <property type="molecule type" value="Genomic_DNA"/>
</dbReference>
<dbReference type="GO" id="GO:0003700">
    <property type="term" value="F:DNA-binding transcription factor activity"/>
    <property type="evidence" value="ECO:0007669"/>
    <property type="project" value="TreeGrafter"/>
</dbReference>
<dbReference type="InterPro" id="IPR009057">
    <property type="entry name" value="Homeodomain-like_sf"/>
</dbReference>
<dbReference type="Proteomes" id="UP001212997">
    <property type="component" value="Unassembled WGS sequence"/>
</dbReference>
<protein>
    <recommendedName>
        <fullName evidence="2">HTH tetR-type domain-containing protein</fullName>
    </recommendedName>
</protein>
<gene>
    <name evidence="3" type="ORF">NLI96_g13112</name>
</gene>
<dbReference type="AlphaFoldDB" id="A0AAD5UNP5"/>
<evidence type="ECO:0000256" key="1">
    <source>
        <dbReference type="ARBA" id="ARBA00023125"/>
    </source>
</evidence>
<comment type="caution">
    <text evidence="3">The sequence shown here is derived from an EMBL/GenBank/DDBJ whole genome shotgun (WGS) entry which is preliminary data.</text>
</comment>
<dbReference type="Gene3D" id="1.10.357.10">
    <property type="entry name" value="Tetracycline Repressor, domain 2"/>
    <property type="match status" value="1"/>
</dbReference>
<dbReference type="InterPro" id="IPR001647">
    <property type="entry name" value="HTH_TetR"/>
</dbReference>
<proteinExistence type="predicted"/>
<dbReference type="InterPro" id="IPR050109">
    <property type="entry name" value="HTH-type_TetR-like_transc_reg"/>
</dbReference>
<dbReference type="Pfam" id="PF00440">
    <property type="entry name" value="TetR_N"/>
    <property type="match status" value="1"/>
</dbReference>
<feature type="domain" description="HTH tetR-type" evidence="2">
    <location>
        <begin position="50"/>
        <end position="110"/>
    </location>
</feature>
<organism evidence="3 4">
    <name type="scientific">Meripilus lineatus</name>
    <dbReference type="NCBI Taxonomy" id="2056292"/>
    <lineage>
        <taxon>Eukaryota</taxon>
        <taxon>Fungi</taxon>
        <taxon>Dikarya</taxon>
        <taxon>Basidiomycota</taxon>
        <taxon>Agaricomycotina</taxon>
        <taxon>Agaricomycetes</taxon>
        <taxon>Polyporales</taxon>
        <taxon>Meripilaceae</taxon>
        <taxon>Meripilus</taxon>
    </lineage>
</organism>
<sequence length="240" mass="26716">MSRRCSTAMLIVGPPGKRAPPRSARLCAEQRSTIFDPQTTAPVRRRGNRESRVPEIIDVSIGVLIAAGYAGYTINRVANDAGIRLSTLQHYFSTREALLRATIEEIARRYFERFRGFAENRNRSPQARLESIIDDAFADFVKPGLSAGVIESWGLAQHEPFARDAVVEVQKQFTKLFALLVGEINPELSMEERELRGALIVSSCQGLVIFLRWNEGDASQLHAFRKAVKAVWNGIGMAGE</sequence>
<name>A0AAD5UNP5_9APHY</name>
<dbReference type="PROSITE" id="PS50977">
    <property type="entry name" value="HTH_TETR_2"/>
    <property type="match status" value="1"/>
</dbReference>
<evidence type="ECO:0000313" key="3">
    <source>
        <dbReference type="EMBL" id="KAJ3473151.1"/>
    </source>
</evidence>
<evidence type="ECO:0000259" key="2">
    <source>
        <dbReference type="PROSITE" id="PS50977"/>
    </source>
</evidence>
<accession>A0AAD5UNP5</accession>
<dbReference type="PANTHER" id="PTHR30055">
    <property type="entry name" value="HTH-TYPE TRANSCRIPTIONAL REGULATOR RUTR"/>
    <property type="match status" value="1"/>
</dbReference>